<dbReference type="Proteomes" id="UP000006727">
    <property type="component" value="Chromosome 11"/>
</dbReference>
<name>A0A2K1JU05_PHYPA</name>
<protein>
    <submittedName>
        <fullName evidence="1 2">Uncharacterized protein</fullName>
    </submittedName>
</protein>
<dbReference type="EnsemblPlants" id="Pp3c11_8720V3.1">
    <property type="protein sequence ID" value="PAC:32957112.CDS.1"/>
    <property type="gene ID" value="Pp3c11_8720"/>
</dbReference>
<dbReference type="AlphaFoldDB" id="A0A2K1JU05"/>
<dbReference type="Gramene" id="Pp3c11_8720V3.1">
    <property type="protein sequence ID" value="PAC:32957112.CDS.1"/>
    <property type="gene ID" value="Pp3c11_8720"/>
</dbReference>
<gene>
    <name evidence="1" type="ORF">PHYPA_014770</name>
</gene>
<dbReference type="InParanoid" id="A0A2K1JU05"/>
<evidence type="ECO:0000313" key="1">
    <source>
        <dbReference type="EMBL" id="PNR45000.1"/>
    </source>
</evidence>
<reference evidence="1 3" key="2">
    <citation type="journal article" date="2018" name="Plant J.">
        <title>The Physcomitrella patens chromosome-scale assembly reveals moss genome structure and evolution.</title>
        <authorList>
            <person name="Lang D."/>
            <person name="Ullrich K.K."/>
            <person name="Murat F."/>
            <person name="Fuchs J."/>
            <person name="Jenkins J."/>
            <person name="Haas F.B."/>
            <person name="Piednoel M."/>
            <person name="Gundlach H."/>
            <person name="Van Bel M."/>
            <person name="Meyberg R."/>
            <person name="Vives C."/>
            <person name="Morata J."/>
            <person name="Symeonidi A."/>
            <person name="Hiss M."/>
            <person name="Muchero W."/>
            <person name="Kamisugi Y."/>
            <person name="Saleh O."/>
            <person name="Blanc G."/>
            <person name="Decker E.L."/>
            <person name="van Gessel N."/>
            <person name="Grimwood J."/>
            <person name="Hayes R.D."/>
            <person name="Graham S.W."/>
            <person name="Gunter L.E."/>
            <person name="McDaniel S.F."/>
            <person name="Hoernstein S.N.W."/>
            <person name="Larsson A."/>
            <person name="Li F.W."/>
            <person name="Perroud P.F."/>
            <person name="Phillips J."/>
            <person name="Ranjan P."/>
            <person name="Rokshar D.S."/>
            <person name="Rothfels C.J."/>
            <person name="Schneider L."/>
            <person name="Shu S."/>
            <person name="Stevenson D.W."/>
            <person name="Thummler F."/>
            <person name="Tillich M."/>
            <person name="Villarreal Aguilar J.C."/>
            <person name="Widiez T."/>
            <person name="Wong G.K."/>
            <person name="Wymore A."/>
            <person name="Zhang Y."/>
            <person name="Zimmer A.D."/>
            <person name="Quatrano R.S."/>
            <person name="Mayer K.F.X."/>
            <person name="Goodstein D."/>
            <person name="Casacuberta J.M."/>
            <person name="Vandepoele K."/>
            <person name="Reski R."/>
            <person name="Cuming A.C."/>
            <person name="Tuskan G.A."/>
            <person name="Maumus F."/>
            <person name="Salse J."/>
            <person name="Schmutz J."/>
            <person name="Rensing S.A."/>
        </authorList>
    </citation>
    <scope>NUCLEOTIDE SEQUENCE [LARGE SCALE GENOMIC DNA]</scope>
    <source>
        <strain evidence="2 3">cv. Gransden 2004</strain>
    </source>
</reference>
<reference evidence="2" key="3">
    <citation type="submission" date="2020-12" db="UniProtKB">
        <authorList>
            <consortium name="EnsemblPlants"/>
        </authorList>
    </citation>
    <scope>IDENTIFICATION</scope>
</reference>
<evidence type="ECO:0000313" key="3">
    <source>
        <dbReference type="Proteomes" id="UP000006727"/>
    </source>
</evidence>
<organism evidence="1">
    <name type="scientific">Physcomitrium patens</name>
    <name type="common">Spreading-leaved earth moss</name>
    <name type="synonym">Physcomitrella patens</name>
    <dbReference type="NCBI Taxonomy" id="3218"/>
    <lineage>
        <taxon>Eukaryota</taxon>
        <taxon>Viridiplantae</taxon>
        <taxon>Streptophyta</taxon>
        <taxon>Embryophyta</taxon>
        <taxon>Bryophyta</taxon>
        <taxon>Bryophytina</taxon>
        <taxon>Bryopsida</taxon>
        <taxon>Funariidae</taxon>
        <taxon>Funariales</taxon>
        <taxon>Funariaceae</taxon>
        <taxon>Physcomitrium</taxon>
    </lineage>
</organism>
<keyword evidence="3" id="KW-1185">Reference proteome</keyword>
<accession>A0A2K1JU05</accession>
<sequence length="92" mass="10329">MIFFPFLFRSRRVSGYRLQEKGIVWRGFTVTAEQNVNAKFWRMTAVTNESSCRARCRLGGPRGSLGIVKDQSCVEPLAGSHFKGLFTAGLQV</sequence>
<evidence type="ECO:0000313" key="2">
    <source>
        <dbReference type="EnsemblPlants" id="PAC:32957112.CDS.1"/>
    </source>
</evidence>
<reference evidence="1 3" key="1">
    <citation type="journal article" date="2008" name="Science">
        <title>The Physcomitrella genome reveals evolutionary insights into the conquest of land by plants.</title>
        <authorList>
            <person name="Rensing S."/>
            <person name="Lang D."/>
            <person name="Zimmer A."/>
            <person name="Terry A."/>
            <person name="Salamov A."/>
            <person name="Shapiro H."/>
            <person name="Nishiyama T."/>
            <person name="Perroud P.-F."/>
            <person name="Lindquist E."/>
            <person name="Kamisugi Y."/>
            <person name="Tanahashi T."/>
            <person name="Sakakibara K."/>
            <person name="Fujita T."/>
            <person name="Oishi K."/>
            <person name="Shin-I T."/>
            <person name="Kuroki Y."/>
            <person name="Toyoda A."/>
            <person name="Suzuki Y."/>
            <person name="Hashimoto A."/>
            <person name="Yamaguchi K."/>
            <person name="Sugano A."/>
            <person name="Kohara Y."/>
            <person name="Fujiyama A."/>
            <person name="Anterola A."/>
            <person name="Aoki S."/>
            <person name="Ashton N."/>
            <person name="Barbazuk W.B."/>
            <person name="Barker E."/>
            <person name="Bennetzen J."/>
            <person name="Bezanilla M."/>
            <person name="Blankenship R."/>
            <person name="Cho S.H."/>
            <person name="Dutcher S."/>
            <person name="Estelle M."/>
            <person name="Fawcett J.A."/>
            <person name="Gundlach H."/>
            <person name="Hanada K."/>
            <person name="Heyl A."/>
            <person name="Hicks K.A."/>
            <person name="Hugh J."/>
            <person name="Lohr M."/>
            <person name="Mayer K."/>
            <person name="Melkozernov A."/>
            <person name="Murata T."/>
            <person name="Nelson D."/>
            <person name="Pils B."/>
            <person name="Prigge M."/>
            <person name="Reiss B."/>
            <person name="Renner T."/>
            <person name="Rombauts S."/>
            <person name="Rushton P."/>
            <person name="Sanderfoot A."/>
            <person name="Schween G."/>
            <person name="Shiu S.-H."/>
            <person name="Stueber K."/>
            <person name="Theodoulou F.L."/>
            <person name="Tu H."/>
            <person name="Van de Peer Y."/>
            <person name="Verrier P.J."/>
            <person name="Waters E."/>
            <person name="Wood A."/>
            <person name="Yang L."/>
            <person name="Cove D."/>
            <person name="Cuming A."/>
            <person name="Hasebe M."/>
            <person name="Lucas S."/>
            <person name="Mishler D.B."/>
            <person name="Reski R."/>
            <person name="Grigoriev I."/>
            <person name="Quatrano R.S."/>
            <person name="Boore J.L."/>
        </authorList>
    </citation>
    <scope>NUCLEOTIDE SEQUENCE [LARGE SCALE GENOMIC DNA]</scope>
    <source>
        <strain evidence="2 3">cv. Gransden 2004</strain>
    </source>
</reference>
<proteinExistence type="predicted"/>
<dbReference type="EMBL" id="ABEU02000011">
    <property type="protein sequence ID" value="PNR45000.1"/>
    <property type="molecule type" value="Genomic_DNA"/>
</dbReference>